<reference evidence="3 4" key="1">
    <citation type="submission" date="2018-11" db="EMBL/GenBank/DDBJ databases">
        <title>The Potential of Streptomyces as Biocontrol Agents against the Tomato grey mould, Botrytis cinerea (Gray mold) Frontiers in Microbiology.</title>
        <authorList>
            <person name="Li D."/>
        </authorList>
    </citation>
    <scope>NUCLEOTIDE SEQUENCE [LARGE SCALE GENOMIC DNA]</scope>
    <source>
        <strain evidence="3 4">NEAU-LD23</strain>
    </source>
</reference>
<keyword evidence="4" id="KW-1185">Reference proteome</keyword>
<dbReference type="InterPro" id="IPR050766">
    <property type="entry name" value="Bact_Lucif_Oxidored"/>
</dbReference>
<proteinExistence type="predicted"/>
<dbReference type="InterPro" id="IPR036661">
    <property type="entry name" value="Luciferase-like_sf"/>
</dbReference>
<organism evidence="3 4">
    <name type="scientific">Streptomyces botrytidirepellens</name>
    <dbReference type="NCBI Taxonomy" id="2486417"/>
    <lineage>
        <taxon>Bacteria</taxon>
        <taxon>Bacillati</taxon>
        <taxon>Actinomycetota</taxon>
        <taxon>Actinomycetes</taxon>
        <taxon>Kitasatosporales</taxon>
        <taxon>Streptomycetaceae</taxon>
        <taxon>Streptomyces</taxon>
    </lineage>
</organism>
<dbReference type="AlphaFoldDB" id="A0A3M8WUS2"/>
<dbReference type="GO" id="GO:0005829">
    <property type="term" value="C:cytosol"/>
    <property type="evidence" value="ECO:0007669"/>
    <property type="project" value="TreeGrafter"/>
</dbReference>
<gene>
    <name evidence="3" type="ORF">EEJ42_08405</name>
</gene>
<dbReference type="PANTHER" id="PTHR30137:SF6">
    <property type="entry name" value="LUCIFERASE-LIKE MONOOXYGENASE"/>
    <property type="match status" value="1"/>
</dbReference>
<dbReference type="Gene3D" id="3.20.20.30">
    <property type="entry name" value="Luciferase-like domain"/>
    <property type="match status" value="1"/>
</dbReference>
<dbReference type="RefSeq" id="WP_123099343.1">
    <property type="nucleotide sequence ID" value="NZ_RIBZ01000108.1"/>
</dbReference>
<evidence type="ECO:0000313" key="3">
    <source>
        <dbReference type="EMBL" id="RNG31893.1"/>
    </source>
</evidence>
<comment type="caution">
    <text evidence="3">The sequence shown here is derived from an EMBL/GenBank/DDBJ whole genome shotgun (WGS) entry which is preliminary data.</text>
</comment>
<name>A0A3M8WUS2_9ACTN</name>
<dbReference type="NCBIfam" id="TIGR03558">
    <property type="entry name" value="oxido_grp_1"/>
    <property type="match status" value="1"/>
</dbReference>
<dbReference type="EC" id="1.-.-.-" evidence="3"/>
<evidence type="ECO:0000313" key="4">
    <source>
        <dbReference type="Proteomes" id="UP000275401"/>
    </source>
</evidence>
<keyword evidence="3" id="KW-0560">Oxidoreductase</keyword>
<evidence type="ECO:0000259" key="2">
    <source>
        <dbReference type="Pfam" id="PF00296"/>
    </source>
</evidence>
<comment type="similarity">
    <text evidence="1">To bacterial alkanal monooxygenase alpha and beta chains.</text>
</comment>
<dbReference type="InterPro" id="IPR011251">
    <property type="entry name" value="Luciferase-like_dom"/>
</dbReference>
<protein>
    <submittedName>
        <fullName evidence="3">MsnO8 family LLM class oxidoreductase</fullName>
        <ecNumber evidence="3">1.-.-.-</ecNumber>
    </submittedName>
</protein>
<dbReference type="Pfam" id="PF00296">
    <property type="entry name" value="Bac_luciferase"/>
    <property type="match status" value="1"/>
</dbReference>
<feature type="domain" description="Luciferase-like" evidence="2">
    <location>
        <begin position="17"/>
        <end position="297"/>
    </location>
</feature>
<dbReference type="SUPFAM" id="SSF51679">
    <property type="entry name" value="Bacterial luciferase-like"/>
    <property type="match status" value="1"/>
</dbReference>
<dbReference type="Proteomes" id="UP000275401">
    <property type="component" value="Unassembled WGS sequence"/>
</dbReference>
<accession>A0A3M8WUS2</accession>
<evidence type="ECO:0000256" key="1">
    <source>
        <dbReference type="ARBA" id="ARBA00007789"/>
    </source>
</evidence>
<dbReference type="InterPro" id="IPR019949">
    <property type="entry name" value="CmoO-like"/>
</dbReference>
<dbReference type="PANTHER" id="PTHR30137">
    <property type="entry name" value="LUCIFERASE-LIKE MONOOXYGENASE"/>
    <property type="match status" value="1"/>
</dbReference>
<dbReference type="GO" id="GO:0016705">
    <property type="term" value="F:oxidoreductase activity, acting on paired donors, with incorporation or reduction of molecular oxygen"/>
    <property type="evidence" value="ECO:0007669"/>
    <property type="project" value="InterPro"/>
</dbReference>
<sequence length="337" mass="35670">MITLPLSALEVAMVQTGTRAVDTLRDTTAFAQRLDALGYRRLWYAEHHHSPAIGAFPPVVLTAHAAASTSAIRLGSGGVLAPNHAPIMLAEQFGTLAALHPDRIDLGIGRGPGTFDESTARALRRGAGPTTDDAYRDDVAATLRFLVDEVALGTLPEPWLLASSTAGAALAAELGLPLAFAHHIRPDNTLAALDHYRTRFSPSAWCEHPRVLVCVETICAETQEEADRLAGPMNVVKAGLLKGQSEVPFPSPAEAATHPFTAEERQALAGFLAHQAHGTPETAVGRLAQVAEATGADELMLVTPVYALAARLRSYELVMRHATASDYSAPGSKSSTK</sequence>
<dbReference type="EMBL" id="RIBZ01000108">
    <property type="protein sequence ID" value="RNG31893.1"/>
    <property type="molecule type" value="Genomic_DNA"/>
</dbReference>